<sequence length="95" mass="10636">MIVQHQLRRGIRVVDGCALKFSGFDMIEGFDVCWRDSLGEDFGNLSRGLEISEEKGTRCSSGGQKQDIPAAFRASKSARWPSQAALRTYLHDQMN</sequence>
<gene>
    <name evidence="1" type="ORF">Syun_014223</name>
</gene>
<keyword evidence="2" id="KW-1185">Reference proteome</keyword>
<organism evidence="1 2">
    <name type="scientific">Stephania yunnanensis</name>
    <dbReference type="NCBI Taxonomy" id="152371"/>
    <lineage>
        <taxon>Eukaryota</taxon>
        <taxon>Viridiplantae</taxon>
        <taxon>Streptophyta</taxon>
        <taxon>Embryophyta</taxon>
        <taxon>Tracheophyta</taxon>
        <taxon>Spermatophyta</taxon>
        <taxon>Magnoliopsida</taxon>
        <taxon>Ranunculales</taxon>
        <taxon>Menispermaceae</taxon>
        <taxon>Menispermoideae</taxon>
        <taxon>Cissampelideae</taxon>
        <taxon>Stephania</taxon>
    </lineage>
</organism>
<dbReference type="AlphaFoldDB" id="A0AAP0JIW9"/>
<dbReference type="EMBL" id="JBBNAF010000006">
    <property type="protein sequence ID" value="KAK9134893.1"/>
    <property type="molecule type" value="Genomic_DNA"/>
</dbReference>
<name>A0AAP0JIW9_9MAGN</name>
<dbReference type="Proteomes" id="UP001420932">
    <property type="component" value="Unassembled WGS sequence"/>
</dbReference>
<accession>A0AAP0JIW9</accession>
<evidence type="ECO:0000313" key="1">
    <source>
        <dbReference type="EMBL" id="KAK9134893.1"/>
    </source>
</evidence>
<reference evidence="1 2" key="1">
    <citation type="submission" date="2024-01" db="EMBL/GenBank/DDBJ databases">
        <title>Genome assemblies of Stephania.</title>
        <authorList>
            <person name="Yang L."/>
        </authorList>
    </citation>
    <scope>NUCLEOTIDE SEQUENCE [LARGE SCALE GENOMIC DNA]</scope>
    <source>
        <strain evidence="1">YNDBR</strain>
        <tissue evidence="1">Leaf</tissue>
    </source>
</reference>
<evidence type="ECO:0000313" key="2">
    <source>
        <dbReference type="Proteomes" id="UP001420932"/>
    </source>
</evidence>
<protein>
    <submittedName>
        <fullName evidence="1">Uncharacterized protein</fullName>
    </submittedName>
</protein>
<proteinExistence type="predicted"/>
<comment type="caution">
    <text evidence="1">The sequence shown here is derived from an EMBL/GenBank/DDBJ whole genome shotgun (WGS) entry which is preliminary data.</text>
</comment>